<dbReference type="PROSITE" id="PS51352">
    <property type="entry name" value="THIOREDOXIN_2"/>
    <property type="match status" value="1"/>
</dbReference>
<dbReference type="InterPro" id="IPR005746">
    <property type="entry name" value="Thioredoxin"/>
</dbReference>
<dbReference type="InterPro" id="IPR036249">
    <property type="entry name" value="Thioredoxin-like_sf"/>
</dbReference>
<dbReference type="Proteomes" id="UP001610563">
    <property type="component" value="Unassembled WGS sequence"/>
</dbReference>
<dbReference type="PRINTS" id="PR00421">
    <property type="entry name" value="THIOREDOXIN"/>
</dbReference>
<evidence type="ECO:0000259" key="3">
    <source>
        <dbReference type="PROSITE" id="PS51352"/>
    </source>
</evidence>
<dbReference type="CDD" id="cd02947">
    <property type="entry name" value="TRX_family"/>
    <property type="match status" value="1"/>
</dbReference>
<evidence type="ECO:0000313" key="5">
    <source>
        <dbReference type="Proteomes" id="UP001610563"/>
    </source>
</evidence>
<evidence type="ECO:0000313" key="4">
    <source>
        <dbReference type="EMBL" id="KAL2796330.1"/>
    </source>
</evidence>
<gene>
    <name evidence="4" type="ORF">BJX66DRAFT_299967</name>
</gene>
<evidence type="ECO:0000256" key="1">
    <source>
        <dbReference type="ARBA" id="ARBA00008987"/>
    </source>
</evidence>
<dbReference type="Gene3D" id="3.40.30.10">
    <property type="entry name" value="Glutaredoxin"/>
    <property type="match status" value="1"/>
</dbReference>
<dbReference type="InterPro" id="IPR013766">
    <property type="entry name" value="Thioredoxin_domain"/>
</dbReference>
<protein>
    <submittedName>
        <fullName evidence="4">Thioredoxin-like protein</fullName>
    </submittedName>
</protein>
<dbReference type="Pfam" id="PF00085">
    <property type="entry name" value="Thioredoxin"/>
    <property type="match status" value="1"/>
</dbReference>
<dbReference type="PANTHER" id="PTHR46115">
    <property type="entry name" value="THIOREDOXIN-LIKE PROTEIN 1"/>
    <property type="match status" value="1"/>
</dbReference>
<feature type="domain" description="Thioredoxin" evidence="3">
    <location>
        <begin position="72"/>
        <end position="197"/>
    </location>
</feature>
<keyword evidence="2" id="KW-1015">Disulfide bond</keyword>
<dbReference type="NCBIfam" id="TIGR01068">
    <property type="entry name" value="thioredoxin"/>
    <property type="match status" value="1"/>
</dbReference>
<sequence>MASHGLTNQSNMLRALRPRCLQPSTIRLSSSFSSVSARRLTKASTLASSLSRPAALPRLTANKPFASVSRRAFSTTPIPQFTSTTAKMGASEFVKPIKTKQEFQEKILNSQSPIVLDCYAEWCGPCKAIAPQVAKFAEEFQNVKFYQIDVDEVSEVAAEIGVRAMPTFIFFKDGQKVSEVVGANPPALRAAVVSLSA</sequence>
<accession>A0ABR4GBC2</accession>
<reference evidence="4 5" key="1">
    <citation type="submission" date="2024-07" db="EMBL/GenBank/DDBJ databases">
        <title>Section-level genome sequencing and comparative genomics of Aspergillus sections Usti and Cavernicolus.</title>
        <authorList>
            <consortium name="Lawrence Berkeley National Laboratory"/>
            <person name="Nybo J.L."/>
            <person name="Vesth T.C."/>
            <person name="Theobald S."/>
            <person name="Frisvad J.C."/>
            <person name="Larsen T.O."/>
            <person name="Kjaerboelling I."/>
            <person name="Rothschild-Mancinelli K."/>
            <person name="Lyhne E.K."/>
            <person name="Kogle M.E."/>
            <person name="Barry K."/>
            <person name="Clum A."/>
            <person name="Na H."/>
            <person name="Ledsgaard L."/>
            <person name="Lin J."/>
            <person name="Lipzen A."/>
            <person name="Kuo A."/>
            <person name="Riley R."/>
            <person name="Mondo S."/>
            <person name="Labutti K."/>
            <person name="Haridas S."/>
            <person name="Pangalinan J."/>
            <person name="Salamov A.A."/>
            <person name="Simmons B.A."/>
            <person name="Magnuson J.K."/>
            <person name="Chen J."/>
            <person name="Drula E."/>
            <person name="Henrissat B."/>
            <person name="Wiebenga A."/>
            <person name="Lubbers R.J."/>
            <person name="Gomes A.C."/>
            <person name="Makela M.R."/>
            <person name="Stajich J."/>
            <person name="Grigoriev I.V."/>
            <person name="Mortensen U.H."/>
            <person name="De Vries R.P."/>
            <person name="Baker S.E."/>
            <person name="Andersen M.R."/>
        </authorList>
    </citation>
    <scope>NUCLEOTIDE SEQUENCE [LARGE SCALE GENOMIC DNA]</scope>
    <source>
        <strain evidence="4 5">CBS 209.92</strain>
    </source>
</reference>
<comment type="caution">
    <text evidence="4">The sequence shown here is derived from an EMBL/GenBank/DDBJ whole genome shotgun (WGS) entry which is preliminary data.</text>
</comment>
<organism evidence="4 5">
    <name type="scientific">Aspergillus keveii</name>
    <dbReference type="NCBI Taxonomy" id="714993"/>
    <lineage>
        <taxon>Eukaryota</taxon>
        <taxon>Fungi</taxon>
        <taxon>Dikarya</taxon>
        <taxon>Ascomycota</taxon>
        <taxon>Pezizomycotina</taxon>
        <taxon>Eurotiomycetes</taxon>
        <taxon>Eurotiomycetidae</taxon>
        <taxon>Eurotiales</taxon>
        <taxon>Aspergillaceae</taxon>
        <taxon>Aspergillus</taxon>
        <taxon>Aspergillus subgen. Nidulantes</taxon>
    </lineage>
</organism>
<keyword evidence="5" id="KW-1185">Reference proteome</keyword>
<proteinExistence type="inferred from homology"/>
<name>A0ABR4GBC2_9EURO</name>
<dbReference type="InterPro" id="IPR017937">
    <property type="entry name" value="Thioredoxin_CS"/>
</dbReference>
<evidence type="ECO:0000256" key="2">
    <source>
        <dbReference type="ARBA" id="ARBA00023157"/>
    </source>
</evidence>
<dbReference type="SUPFAM" id="SSF52833">
    <property type="entry name" value="Thioredoxin-like"/>
    <property type="match status" value="1"/>
</dbReference>
<dbReference type="PROSITE" id="PS00194">
    <property type="entry name" value="THIOREDOXIN_1"/>
    <property type="match status" value="1"/>
</dbReference>
<dbReference type="EMBL" id="JBFTWV010000027">
    <property type="protein sequence ID" value="KAL2796330.1"/>
    <property type="molecule type" value="Genomic_DNA"/>
</dbReference>
<comment type="similarity">
    <text evidence="1">Belongs to the thioredoxin family.</text>
</comment>